<comment type="caution">
    <text evidence="1">The sequence shown here is derived from an EMBL/GenBank/DDBJ whole genome shotgun (WGS) entry which is preliminary data.</text>
</comment>
<dbReference type="SUPFAM" id="SSF55961">
    <property type="entry name" value="Bet v1-like"/>
    <property type="match status" value="1"/>
</dbReference>
<evidence type="ECO:0000313" key="1">
    <source>
        <dbReference type="EMBL" id="MEY8043100.1"/>
    </source>
</evidence>
<dbReference type="EMBL" id="JBGEHV010000077">
    <property type="protein sequence ID" value="MEY8043100.1"/>
    <property type="molecule type" value="Genomic_DNA"/>
</dbReference>
<evidence type="ECO:0000313" key="2">
    <source>
        <dbReference type="Proteomes" id="UP001564626"/>
    </source>
</evidence>
<reference evidence="1 2" key="1">
    <citation type="submission" date="2024-08" db="EMBL/GenBank/DDBJ databases">
        <title>Genome mining of Saccharopolyspora cebuensis PGLac3 from Nigerian medicinal plant.</title>
        <authorList>
            <person name="Ezeobiora C.E."/>
            <person name="Igbokwe N.H."/>
            <person name="Amin D.H."/>
            <person name="Mendie U.E."/>
        </authorList>
    </citation>
    <scope>NUCLEOTIDE SEQUENCE [LARGE SCALE GENOMIC DNA]</scope>
    <source>
        <strain evidence="1 2">PGLac3</strain>
    </source>
</reference>
<proteinExistence type="predicted"/>
<dbReference type="Gene3D" id="3.30.530.20">
    <property type="match status" value="1"/>
</dbReference>
<dbReference type="RefSeq" id="WP_369775625.1">
    <property type="nucleotide sequence ID" value="NZ_JBGEHV010000077.1"/>
</dbReference>
<gene>
    <name evidence="1" type="ORF">AB8O55_27140</name>
</gene>
<dbReference type="InterPro" id="IPR019587">
    <property type="entry name" value="Polyketide_cyclase/dehydratase"/>
</dbReference>
<dbReference type="InterPro" id="IPR023393">
    <property type="entry name" value="START-like_dom_sf"/>
</dbReference>
<dbReference type="Pfam" id="PF10604">
    <property type="entry name" value="Polyketide_cyc2"/>
    <property type="match status" value="1"/>
</dbReference>
<organism evidence="1 2">
    <name type="scientific">Saccharopolyspora cebuensis</name>
    <dbReference type="NCBI Taxonomy" id="418759"/>
    <lineage>
        <taxon>Bacteria</taxon>
        <taxon>Bacillati</taxon>
        <taxon>Actinomycetota</taxon>
        <taxon>Actinomycetes</taxon>
        <taxon>Pseudonocardiales</taxon>
        <taxon>Pseudonocardiaceae</taxon>
        <taxon>Saccharopolyspora</taxon>
    </lineage>
</organism>
<keyword evidence="2" id="KW-1185">Reference proteome</keyword>
<accession>A0ABV4CPT3</accession>
<name>A0ABV4CPT3_9PSEU</name>
<dbReference type="Proteomes" id="UP001564626">
    <property type="component" value="Unassembled WGS sequence"/>
</dbReference>
<protein>
    <submittedName>
        <fullName evidence="1">SRPBCC family protein</fullName>
    </submittedName>
</protein>
<sequence>MVDTSYAVSGSVVVQASPADVFAVLTDPRLHPVIDGSGTVRGQIVGPERLQRGSRFGMRMKMGVGYRISNSVVEYEQDRLIAWKHFAPHRWRYELVERDGGTEVTETFDYSRFPLPGVFARTGIPEGNRRSIDATLRRLKSYVENGPAD</sequence>